<accession>A0A4Y4D9E0</accession>
<dbReference type="PANTHER" id="PTHR44086">
    <property type="entry name" value="THIOSULFATE SULFURTRANSFERASE RDL2, MITOCHONDRIAL-RELATED"/>
    <property type="match status" value="1"/>
</dbReference>
<keyword evidence="3" id="KW-1185">Reference proteome</keyword>
<dbReference type="PROSITE" id="PS50206">
    <property type="entry name" value="RHODANESE_3"/>
    <property type="match status" value="1"/>
</dbReference>
<evidence type="ECO:0000313" key="3">
    <source>
        <dbReference type="Proteomes" id="UP000315730"/>
    </source>
</evidence>
<dbReference type="STRING" id="1272.GCA_900014985_01230"/>
<sequence length="140" mass="15619">MPGLPSPTEPRSVRFLERVRADLDRLTPQQALREQRDGAVIVDVRTETHRRGGPHIPGSLVIDLTVLPWRLDPDFAWSIPEAVSAEQRWILVCRHGYSTSLAAWNLRQMGLSRATDVIGGFDAWTEAGLPTTTDAPDVRL</sequence>
<dbReference type="AlphaFoldDB" id="A0A4Y4D9E0"/>
<dbReference type="Pfam" id="PF00581">
    <property type="entry name" value="Rhodanese"/>
    <property type="match status" value="1"/>
</dbReference>
<protein>
    <submittedName>
        <fullName evidence="2">Sulfurtransferase</fullName>
    </submittedName>
</protein>
<organism evidence="2 3">
    <name type="scientific">Kocuria varians</name>
    <name type="common">Micrococcus varians</name>
    <dbReference type="NCBI Taxonomy" id="1272"/>
    <lineage>
        <taxon>Bacteria</taxon>
        <taxon>Bacillati</taxon>
        <taxon>Actinomycetota</taxon>
        <taxon>Actinomycetes</taxon>
        <taxon>Micrococcales</taxon>
        <taxon>Micrococcaceae</taxon>
        <taxon>Kocuria</taxon>
    </lineage>
</organism>
<dbReference type="SUPFAM" id="SSF52821">
    <property type="entry name" value="Rhodanese/Cell cycle control phosphatase"/>
    <property type="match status" value="1"/>
</dbReference>
<comment type="caution">
    <text evidence="2">The sequence shown here is derived from an EMBL/GenBank/DDBJ whole genome shotgun (WGS) entry which is preliminary data.</text>
</comment>
<feature type="domain" description="Rhodanese" evidence="1">
    <location>
        <begin position="35"/>
        <end position="133"/>
    </location>
</feature>
<name>A0A4Y4D9E0_KOCVA</name>
<dbReference type="GO" id="GO:0004792">
    <property type="term" value="F:thiosulfate-cyanide sulfurtransferase activity"/>
    <property type="evidence" value="ECO:0007669"/>
    <property type="project" value="TreeGrafter"/>
</dbReference>
<dbReference type="OrthoDB" id="4828183at2"/>
<dbReference type="InterPro" id="IPR001763">
    <property type="entry name" value="Rhodanese-like_dom"/>
</dbReference>
<dbReference type="Proteomes" id="UP000315730">
    <property type="component" value="Unassembled WGS sequence"/>
</dbReference>
<dbReference type="InterPro" id="IPR036873">
    <property type="entry name" value="Rhodanese-like_dom_sf"/>
</dbReference>
<dbReference type="EMBL" id="BJNW01000019">
    <property type="protein sequence ID" value="GEC99907.1"/>
    <property type="molecule type" value="Genomic_DNA"/>
</dbReference>
<evidence type="ECO:0000259" key="1">
    <source>
        <dbReference type="PROSITE" id="PS50206"/>
    </source>
</evidence>
<dbReference type="Gene3D" id="3.40.250.10">
    <property type="entry name" value="Rhodanese-like domain"/>
    <property type="match status" value="1"/>
</dbReference>
<keyword evidence="2" id="KW-0808">Transferase</keyword>
<dbReference type="RefSeq" id="WP_068468842.1">
    <property type="nucleotide sequence ID" value="NZ_BJNW01000019.1"/>
</dbReference>
<dbReference type="SMART" id="SM00450">
    <property type="entry name" value="RHOD"/>
    <property type="match status" value="1"/>
</dbReference>
<dbReference type="CDD" id="cd00158">
    <property type="entry name" value="RHOD"/>
    <property type="match status" value="1"/>
</dbReference>
<proteinExistence type="predicted"/>
<reference evidence="2 3" key="1">
    <citation type="submission" date="2019-06" db="EMBL/GenBank/DDBJ databases">
        <title>Whole genome shotgun sequence of Kocuria varians NBRC 15358.</title>
        <authorList>
            <person name="Hosoyama A."/>
            <person name="Uohara A."/>
            <person name="Ohji S."/>
            <person name="Ichikawa N."/>
        </authorList>
    </citation>
    <scope>NUCLEOTIDE SEQUENCE [LARGE SCALE GENOMIC DNA]</scope>
    <source>
        <strain evidence="2 3">NBRC 15358</strain>
    </source>
</reference>
<dbReference type="PANTHER" id="PTHR44086:SF10">
    <property type="entry name" value="THIOSULFATE SULFURTRANSFERASE_RHODANESE-LIKE DOMAIN-CONTAINING PROTEIN 3"/>
    <property type="match status" value="1"/>
</dbReference>
<gene>
    <name evidence="2" type="ORF">KVA01_20620</name>
</gene>
<evidence type="ECO:0000313" key="2">
    <source>
        <dbReference type="EMBL" id="GEC99907.1"/>
    </source>
</evidence>